<dbReference type="OrthoDB" id="21123at2759"/>
<evidence type="ECO:0000313" key="10">
    <source>
        <dbReference type="Proteomes" id="UP000494040"/>
    </source>
</evidence>
<evidence type="ECO:0000256" key="8">
    <source>
        <dbReference type="SAM" id="MobiDB-lite"/>
    </source>
</evidence>
<keyword evidence="3" id="KW-0507">mRNA processing</keyword>
<dbReference type="PANTHER" id="PTHR16196">
    <property type="entry name" value="CELL CYCLE CONTROL PROTEIN CWF25"/>
    <property type="match status" value="1"/>
</dbReference>
<dbReference type="Pfam" id="PF12542">
    <property type="entry name" value="CWC25"/>
    <property type="match status" value="1"/>
</dbReference>
<sequence>MDEETPKLEWMYKNNANNVDTEEYLLGKKIDKAFENQNGFNDVDKDILPVSIFANANSNIQVDVIRKVKEDPLEQIKQKELEMRRQLLKNPVKLKKLQNLLKARQEATMRKQKKKKKKHKRENIDDLITEKYSKMLKKYGVKTLEELVEKLDDDGEDSDDKGKRKNKRKSDSDSSDDTTLKKKKKQVSSSDSDSSDDDDPKDKKETVRRKKRSSYERSPDRHKHSNDRYSSRRRELSQDRDRYKKKEKRSTPERYSRHRKTSPNEVKREKSYRGRTPEKNKRAKSKSPEQRKERYDSSDDDRPRLKKSYGLVMPGGKSVPVKKQEQKHAGDHGKKPQAKLPQKPIHKPVKLSEKEKEDKLREMMINAKWREEARKKNVQIYKEVEKRESKKNDKEYDTEFMKKQMSLATSDASVEQRIKANINNIQRSGFAMDKNFARRY</sequence>
<dbReference type="InterPro" id="IPR051376">
    <property type="entry name" value="CWC25_splicing_factor"/>
</dbReference>
<comment type="subcellular location">
    <subcellularLocation>
        <location evidence="1">Nucleus</location>
    </subcellularLocation>
</comment>
<evidence type="ECO:0000313" key="9">
    <source>
        <dbReference type="EnsemblMetazoa" id="XP_014256604.1"/>
    </source>
</evidence>
<evidence type="ECO:0000256" key="5">
    <source>
        <dbReference type="ARBA" id="ARBA00023054"/>
    </source>
</evidence>
<keyword evidence="6" id="KW-0508">mRNA splicing</keyword>
<evidence type="ECO:0000256" key="3">
    <source>
        <dbReference type="ARBA" id="ARBA00022664"/>
    </source>
</evidence>
<dbReference type="InterPro" id="IPR022209">
    <property type="entry name" value="CWC25"/>
</dbReference>
<dbReference type="CTD" id="54883"/>
<evidence type="ECO:0008006" key="11">
    <source>
        <dbReference type="Google" id="ProtNLM"/>
    </source>
</evidence>
<dbReference type="GO" id="GO:0005684">
    <property type="term" value="C:U2-type spliceosomal complex"/>
    <property type="evidence" value="ECO:0007669"/>
    <property type="project" value="TreeGrafter"/>
</dbReference>
<keyword evidence="4" id="KW-0747">Spliceosome</keyword>
<keyword evidence="7" id="KW-0539">Nucleus</keyword>
<feature type="compositionally biased region" description="Basic and acidic residues" evidence="8">
    <location>
        <begin position="322"/>
        <end position="334"/>
    </location>
</feature>
<keyword evidence="10" id="KW-1185">Reference proteome</keyword>
<dbReference type="GeneID" id="106670620"/>
<keyword evidence="5" id="KW-0175">Coiled coil</keyword>
<proteinExistence type="inferred from homology"/>
<organism evidence="9 10">
    <name type="scientific">Cimex lectularius</name>
    <name type="common">Bed bug</name>
    <name type="synonym">Acanthia lectularia</name>
    <dbReference type="NCBI Taxonomy" id="79782"/>
    <lineage>
        <taxon>Eukaryota</taxon>
        <taxon>Metazoa</taxon>
        <taxon>Ecdysozoa</taxon>
        <taxon>Arthropoda</taxon>
        <taxon>Hexapoda</taxon>
        <taxon>Insecta</taxon>
        <taxon>Pterygota</taxon>
        <taxon>Neoptera</taxon>
        <taxon>Paraneoptera</taxon>
        <taxon>Hemiptera</taxon>
        <taxon>Heteroptera</taxon>
        <taxon>Panheteroptera</taxon>
        <taxon>Cimicomorpha</taxon>
        <taxon>Cimicidae</taxon>
        <taxon>Cimex</taxon>
    </lineage>
</organism>
<dbReference type="Proteomes" id="UP000494040">
    <property type="component" value="Unassembled WGS sequence"/>
</dbReference>
<feature type="compositionally biased region" description="Basic residues" evidence="8">
    <location>
        <begin position="110"/>
        <end position="121"/>
    </location>
</feature>
<dbReference type="EnsemblMetazoa" id="XM_014401118.1">
    <property type="protein sequence ID" value="XP_014256604.1"/>
    <property type="gene ID" value="LOC106670620"/>
</dbReference>
<dbReference type="AlphaFoldDB" id="A0A8I6S5R4"/>
<feature type="compositionally biased region" description="Basic and acidic residues" evidence="8">
    <location>
        <begin position="265"/>
        <end position="303"/>
    </location>
</feature>
<dbReference type="GO" id="GO:0000398">
    <property type="term" value="P:mRNA splicing, via spliceosome"/>
    <property type="evidence" value="ECO:0007669"/>
    <property type="project" value="TreeGrafter"/>
</dbReference>
<dbReference type="RefSeq" id="XP_014256604.1">
    <property type="nucleotide sequence ID" value="XM_014401118.1"/>
</dbReference>
<evidence type="ECO:0000256" key="7">
    <source>
        <dbReference type="ARBA" id="ARBA00023242"/>
    </source>
</evidence>
<dbReference type="KEGG" id="clec:106670620"/>
<accession>A0A8I6S5R4</accession>
<comment type="similarity">
    <text evidence="2">Belongs to the CWC25 family.</text>
</comment>
<evidence type="ECO:0000256" key="1">
    <source>
        <dbReference type="ARBA" id="ARBA00004123"/>
    </source>
</evidence>
<dbReference type="OMA" id="SWHPHTM"/>
<protein>
    <recommendedName>
        <fullName evidence="11">Pre-mRNA-splicing factor CWC25 homolog</fullName>
    </recommendedName>
</protein>
<evidence type="ECO:0000256" key="2">
    <source>
        <dbReference type="ARBA" id="ARBA00006695"/>
    </source>
</evidence>
<dbReference type="PANTHER" id="PTHR16196:SF0">
    <property type="entry name" value="PRE-MRNA-SPLICING FACTOR CWC25 HOMOLOG"/>
    <property type="match status" value="1"/>
</dbReference>
<evidence type="ECO:0000256" key="6">
    <source>
        <dbReference type="ARBA" id="ARBA00023187"/>
    </source>
</evidence>
<feature type="region of interest" description="Disordered" evidence="8">
    <location>
        <begin position="152"/>
        <end position="358"/>
    </location>
</feature>
<feature type="compositionally biased region" description="Basic and acidic residues" evidence="8">
    <location>
        <begin position="226"/>
        <end position="255"/>
    </location>
</feature>
<reference evidence="9" key="1">
    <citation type="submission" date="2022-01" db="UniProtKB">
        <authorList>
            <consortium name="EnsemblMetazoa"/>
        </authorList>
    </citation>
    <scope>IDENTIFICATION</scope>
</reference>
<evidence type="ECO:0000256" key="4">
    <source>
        <dbReference type="ARBA" id="ARBA00022728"/>
    </source>
</evidence>
<name>A0A8I6S5R4_CIMLE</name>
<feature type="region of interest" description="Disordered" evidence="8">
    <location>
        <begin position="106"/>
        <end position="125"/>
    </location>
</feature>